<name>A0A6J4VWK9_9DEIN</name>
<evidence type="ECO:0000259" key="1">
    <source>
        <dbReference type="Pfam" id="PF12867"/>
    </source>
</evidence>
<dbReference type="InterPro" id="IPR024775">
    <property type="entry name" value="DinB-like"/>
</dbReference>
<reference evidence="2" key="1">
    <citation type="submission" date="2020-02" db="EMBL/GenBank/DDBJ databases">
        <authorList>
            <person name="Meier V. D."/>
        </authorList>
    </citation>
    <scope>NUCLEOTIDE SEQUENCE</scope>
    <source>
        <strain evidence="2">AVDCRST_MAG86</strain>
    </source>
</reference>
<dbReference type="AlphaFoldDB" id="A0A6J4VWK9"/>
<sequence>MFDKTLLARFGREPETATAALVRELGAFAGLPEQLSRVWLTPHAPGKWSPAETTEHVIKVGVGMSKTLHLLRLGAPLPLETRTSGTLLGGRAQAPAFSQPGPPQPWGVLKPRWLEMQSRLLNEVDQTHSWSGRTRFHPYFGDLDALGWVQAAALHVAHHRRQLGAA</sequence>
<protein>
    <recommendedName>
        <fullName evidence="1">DinB-like domain-containing protein</fullName>
    </recommendedName>
</protein>
<dbReference type="InterPro" id="IPR034660">
    <property type="entry name" value="DinB/YfiT-like"/>
</dbReference>
<dbReference type="EMBL" id="CADCWP010000336">
    <property type="protein sequence ID" value="CAA9587268.1"/>
    <property type="molecule type" value="Genomic_DNA"/>
</dbReference>
<accession>A0A6J4VWK9</accession>
<proteinExistence type="predicted"/>
<organism evidence="2">
    <name type="scientific">uncultured Truepera sp</name>
    <dbReference type="NCBI Taxonomy" id="543023"/>
    <lineage>
        <taxon>Bacteria</taxon>
        <taxon>Thermotogati</taxon>
        <taxon>Deinococcota</taxon>
        <taxon>Deinococci</taxon>
        <taxon>Trueperales</taxon>
        <taxon>Trueperaceae</taxon>
        <taxon>Truepera</taxon>
        <taxon>environmental samples</taxon>
    </lineage>
</organism>
<evidence type="ECO:0000313" key="2">
    <source>
        <dbReference type="EMBL" id="CAA9587268.1"/>
    </source>
</evidence>
<gene>
    <name evidence="2" type="ORF">AVDCRST_MAG86-3979</name>
</gene>
<dbReference type="Gene3D" id="1.20.120.450">
    <property type="entry name" value="dinb family like domain"/>
    <property type="match status" value="1"/>
</dbReference>
<feature type="domain" description="DinB-like" evidence="1">
    <location>
        <begin position="37"/>
        <end position="163"/>
    </location>
</feature>
<dbReference type="Pfam" id="PF12867">
    <property type="entry name" value="DinB_2"/>
    <property type="match status" value="1"/>
</dbReference>
<dbReference type="SUPFAM" id="SSF109854">
    <property type="entry name" value="DinB/YfiT-like putative metalloenzymes"/>
    <property type="match status" value="1"/>
</dbReference>